<dbReference type="AlphaFoldDB" id="A0AAN1T152"/>
<dbReference type="EMBL" id="AP019536">
    <property type="protein sequence ID" value="BBJ00352.1"/>
    <property type="molecule type" value="Genomic_DNA"/>
</dbReference>
<evidence type="ECO:0000313" key="1">
    <source>
        <dbReference type="EMBL" id="BBJ00352.1"/>
    </source>
</evidence>
<sequence length="88" mass="9855">MTRHKVKRNEFRLESGPVVNLEYWTDPTSVHVAAFDVDGQQVSRAAYHASLDGADALAPELQDALVDSLANALEYALIRNPELHVRKR</sequence>
<dbReference type="KEGG" id="fku:FGKAn22_20440"/>
<keyword evidence="2" id="KW-1185">Reference proteome</keyword>
<protein>
    <submittedName>
        <fullName evidence="1">Uncharacterized protein</fullName>
    </submittedName>
</protein>
<gene>
    <name evidence="1" type="ORF">FGKAn22_20440</name>
</gene>
<name>A0AAN1T152_9PROT</name>
<dbReference type="RefSeq" id="WP_212785594.1">
    <property type="nucleotide sequence ID" value="NZ_AP019536.1"/>
</dbReference>
<evidence type="ECO:0000313" key="2">
    <source>
        <dbReference type="Proteomes" id="UP001319121"/>
    </source>
</evidence>
<reference evidence="1 2" key="1">
    <citation type="submission" date="2019-03" db="EMBL/GenBank/DDBJ databases">
        <title>Complete genome sequence of Ferrigenium kumadai strain An22, a microaerophilic iron-oxidizing bacterium isolated from a paddy field soil.</title>
        <authorList>
            <person name="Watanabe T."/>
            <person name="Asakawa S."/>
        </authorList>
    </citation>
    <scope>NUCLEOTIDE SEQUENCE [LARGE SCALE GENOMIC DNA]</scope>
    <source>
        <strain evidence="1 2">An22</strain>
    </source>
</reference>
<dbReference type="Proteomes" id="UP001319121">
    <property type="component" value="Chromosome"/>
</dbReference>
<organism evidence="1 2">
    <name type="scientific">Ferrigenium kumadai</name>
    <dbReference type="NCBI Taxonomy" id="1682490"/>
    <lineage>
        <taxon>Bacteria</taxon>
        <taxon>Pseudomonadati</taxon>
        <taxon>Pseudomonadota</taxon>
        <taxon>Betaproteobacteria</taxon>
        <taxon>Nitrosomonadales</taxon>
        <taxon>Gallionellaceae</taxon>
        <taxon>Ferrigenium</taxon>
    </lineage>
</organism>
<accession>A0AAN1T152</accession>
<proteinExistence type="predicted"/>